<feature type="region of interest" description="Disordered" evidence="2">
    <location>
        <begin position="189"/>
        <end position="208"/>
    </location>
</feature>
<dbReference type="Proteomes" id="UP001287356">
    <property type="component" value="Unassembled WGS sequence"/>
</dbReference>
<evidence type="ECO:0000256" key="1">
    <source>
        <dbReference type="ARBA" id="ARBA00023242"/>
    </source>
</evidence>
<evidence type="ECO:0000313" key="4">
    <source>
        <dbReference type="Proteomes" id="UP001287356"/>
    </source>
</evidence>
<evidence type="ECO:0000313" key="3">
    <source>
        <dbReference type="EMBL" id="KAK3378639.1"/>
    </source>
</evidence>
<sequence>MFITLKSSGGRKEGSGGGGFEQVAQRHAGGANGRSRPPRRSACVACQKNKLRCTGCPRNCDRCQARALDCVLPATAARRRPNSSSTLTWQYESVEARDEALDGIQPPPKSPTLHPQGRDPVLPNNPTDNDMPAADFLNFDGEGFDADIGDLGLGNSSFDFRMTSPVADMNAARGSPPENQLFHNDYFRDQSSHHGRSLPSESGKNQEQPLVAGHALQATSDFDVPLDSSEALANSGSCSCLGDAVRVVQQLEDDEFHTSTLSLDMVLQLQKWLIFQCCNVLDCPKCASLPTVHAMVLIICDRMSEMFECISTRIRLAAAVIMSLSPAAGSSSSKSASPENSESPDSLNAAIGTGTAYILTLEQQAAMNWNNTPSNPQLFSSTSGGPAVSAACNPLLFSNEFRAQYSDEEQIHIMRVLLKLQIRNFRQLLLRVERAGEAQGSQARRAKVQSMTARVDKASTSINGTLEIIFQTFLGR</sequence>
<reference evidence="3" key="2">
    <citation type="submission" date="2023-06" db="EMBL/GenBank/DDBJ databases">
        <authorList>
            <consortium name="Lawrence Berkeley National Laboratory"/>
            <person name="Haridas S."/>
            <person name="Hensen N."/>
            <person name="Bonometti L."/>
            <person name="Westerberg I."/>
            <person name="Brannstrom I.O."/>
            <person name="Guillou S."/>
            <person name="Cros-Aarteil S."/>
            <person name="Calhoun S."/>
            <person name="Kuo A."/>
            <person name="Mondo S."/>
            <person name="Pangilinan J."/>
            <person name="Riley R."/>
            <person name="Labutti K."/>
            <person name="Andreopoulos B."/>
            <person name="Lipzen A."/>
            <person name="Chen C."/>
            <person name="Yanf M."/>
            <person name="Daum C."/>
            <person name="Ng V."/>
            <person name="Clum A."/>
            <person name="Steindorff A."/>
            <person name="Ohm R."/>
            <person name="Martin F."/>
            <person name="Silar P."/>
            <person name="Natvig D."/>
            <person name="Lalanne C."/>
            <person name="Gautier V."/>
            <person name="Ament-Velasquez S.L."/>
            <person name="Kruys A."/>
            <person name="Hutchinson M.I."/>
            <person name="Powell A.J."/>
            <person name="Barry K."/>
            <person name="Miller A.N."/>
            <person name="Grigoriev I.V."/>
            <person name="Debuchy R."/>
            <person name="Gladieux P."/>
            <person name="Thoren M.H."/>
            <person name="Johannesson H."/>
        </authorList>
    </citation>
    <scope>NUCLEOTIDE SEQUENCE</scope>
    <source>
        <strain evidence="3">CBS 958.72</strain>
    </source>
</reference>
<dbReference type="InterPro" id="IPR036864">
    <property type="entry name" value="Zn2-C6_fun-type_DNA-bd_sf"/>
</dbReference>
<feature type="region of interest" description="Disordered" evidence="2">
    <location>
        <begin position="1"/>
        <end position="40"/>
    </location>
</feature>
<dbReference type="SUPFAM" id="SSF57701">
    <property type="entry name" value="Zn2/Cys6 DNA-binding domain"/>
    <property type="match status" value="1"/>
</dbReference>
<keyword evidence="4" id="KW-1185">Reference proteome</keyword>
<organism evidence="3 4">
    <name type="scientific">Lasiosphaeria ovina</name>
    <dbReference type="NCBI Taxonomy" id="92902"/>
    <lineage>
        <taxon>Eukaryota</taxon>
        <taxon>Fungi</taxon>
        <taxon>Dikarya</taxon>
        <taxon>Ascomycota</taxon>
        <taxon>Pezizomycotina</taxon>
        <taxon>Sordariomycetes</taxon>
        <taxon>Sordariomycetidae</taxon>
        <taxon>Sordariales</taxon>
        <taxon>Lasiosphaeriaceae</taxon>
        <taxon>Lasiosphaeria</taxon>
    </lineage>
</organism>
<dbReference type="InterPro" id="IPR001138">
    <property type="entry name" value="Zn2Cys6_DnaBD"/>
</dbReference>
<dbReference type="GO" id="GO:0008270">
    <property type="term" value="F:zinc ion binding"/>
    <property type="evidence" value="ECO:0007669"/>
    <property type="project" value="InterPro"/>
</dbReference>
<reference evidence="3" key="1">
    <citation type="journal article" date="2023" name="Mol. Phylogenet. Evol.">
        <title>Genome-scale phylogeny and comparative genomics of the fungal order Sordariales.</title>
        <authorList>
            <person name="Hensen N."/>
            <person name="Bonometti L."/>
            <person name="Westerberg I."/>
            <person name="Brannstrom I.O."/>
            <person name="Guillou S."/>
            <person name="Cros-Aarteil S."/>
            <person name="Calhoun S."/>
            <person name="Haridas S."/>
            <person name="Kuo A."/>
            <person name="Mondo S."/>
            <person name="Pangilinan J."/>
            <person name="Riley R."/>
            <person name="LaButti K."/>
            <person name="Andreopoulos B."/>
            <person name="Lipzen A."/>
            <person name="Chen C."/>
            <person name="Yan M."/>
            <person name="Daum C."/>
            <person name="Ng V."/>
            <person name="Clum A."/>
            <person name="Steindorff A."/>
            <person name="Ohm R.A."/>
            <person name="Martin F."/>
            <person name="Silar P."/>
            <person name="Natvig D.O."/>
            <person name="Lalanne C."/>
            <person name="Gautier V."/>
            <person name="Ament-Velasquez S.L."/>
            <person name="Kruys A."/>
            <person name="Hutchinson M.I."/>
            <person name="Powell A.J."/>
            <person name="Barry K."/>
            <person name="Miller A.N."/>
            <person name="Grigoriev I.V."/>
            <person name="Debuchy R."/>
            <person name="Gladieux P."/>
            <person name="Hiltunen Thoren M."/>
            <person name="Johannesson H."/>
        </authorList>
    </citation>
    <scope>NUCLEOTIDE SEQUENCE</scope>
    <source>
        <strain evidence="3">CBS 958.72</strain>
    </source>
</reference>
<accession>A0AAE0KL36</accession>
<proteinExistence type="predicted"/>
<evidence type="ECO:0008006" key="5">
    <source>
        <dbReference type="Google" id="ProtNLM"/>
    </source>
</evidence>
<gene>
    <name evidence="3" type="ORF">B0T24DRAFT_609465</name>
</gene>
<keyword evidence="1" id="KW-0539">Nucleus</keyword>
<protein>
    <recommendedName>
        <fullName evidence="5">Zn(2)-C6 fungal-type domain-containing protein</fullName>
    </recommendedName>
</protein>
<feature type="region of interest" description="Disordered" evidence="2">
    <location>
        <begin position="101"/>
        <end position="133"/>
    </location>
</feature>
<dbReference type="GO" id="GO:0000981">
    <property type="term" value="F:DNA-binding transcription factor activity, RNA polymerase II-specific"/>
    <property type="evidence" value="ECO:0007669"/>
    <property type="project" value="InterPro"/>
</dbReference>
<dbReference type="EMBL" id="JAULSN010000002">
    <property type="protein sequence ID" value="KAK3378639.1"/>
    <property type="molecule type" value="Genomic_DNA"/>
</dbReference>
<dbReference type="Gene3D" id="4.10.240.10">
    <property type="entry name" value="Zn(2)-C6 fungal-type DNA-binding domain"/>
    <property type="match status" value="1"/>
</dbReference>
<feature type="compositionally biased region" description="Polar residues" evidence="2">
    <location>
        <begin position="199"/>
        <end position="208"/>
    </location>
</feature>
<dbReference type="AlphaFoldDB" id="A0AAE0KL36"/>
<evidence type="ECO:0000256" key="2">
    <source>
        <dbReference type="SAM" id="MobiDB-lite"/>
    </source>
</evidence>
<name>A0AAE0KL36_9PEZI</name>
<comment type="caution">
    <text evidence="3">The sequence shown here is derived from an EMBL/GenBank/DDBJ whole genome shotgun (WGS) entry which is preliminary data.</text>
</comment>
<dbReference type="CDD" id="cd00067">
    <property type="entry name" value="GAL4"/>
    <property type="match status" value="1"/>
</dbReference>